<accession>A0A2R6NTR6</accession>
<organism evidence="1 2">
    <name type="scientific">Hermanssonia centrifuga</name>
    <dbReference type="NCBI Taxonomy" id="98765"/>
    <lineage>
        <taxon>Eukaryota</taxon>
        <taxon>Fungi</taxon>
        <taxon>Dikarya</taxon>
        <taxon>Basidiomycota</taxon>
        <taxon>Agaricomycotina</taxon>
        <taxon>Agaricomycetes</taxon>
        <taxon>Polyporales</taxon>
        <taxon>Meruliaceae</taxon>
        <taxon>Hermanssonia</taxon>
    </lineage>
</organism>
<dbReference type="Proteomes" id="UP000186601">
    <property type="component" value="Unassembled WGS sequence"/>
</dbReference>
<protein>
    <submittedName>
        <fullName evidence="1">Uncharacterized protein</fullName>
    </submittedName>
</protein>
<comment type="caution">
    <text evidence="1">The sequence shown here is derived from an EMBL/GenBank/DDBJ whole genome shotgun (WGS) entry which is preliminary data.</text>
</comment>
<name>A0A2R6NTR6_9APHY</name>
<dbReference type="EMBL" id="MLYV02000842">
    <property type="protein sequence ID" value="PSR76518.1"/>
    <property type="molecule type" value="Genomic_DNA"/>
</dbReference>
<dbReference type="AlphaFoldDB" id="A0A2R6NTR6"/>
<sequence>MSFLVAKDLLCYMRSCRALYYAGLPLLGRSAVFNGDPRTAKRGVDHQKRYQSFIRFIGVNPPLRCSYLRTVIICLEQTTPQLAEGIHQMVEHGRYLDTLQLRLNCEDLLEANPRIATAISSLTNLKLLSLSRVGRKSYAMLSALQSSLIHADIRILSKGAGFVNEALARSRFTLQTLFAVCDSIKDCDVVYTSVMELTLHGVPAQHTIGLLVRTFPVLRRLHMGIVIREPHATDAIEEVRRENIAAQADNCWDGLEYLSGDPVAFYLFAPQCRIQYLRFCPVTATNSRVLFSAICDTRPLSLDLIATVDSLSSLKRILNDLNLALFASEVQCLKFVSVSDFLARYNRKKKHHTDLAAIAYEAARVAPSLRYIFFHLTGQPAVFFRVNQDEVGSKSLVELPVAEGKKLIKDEGLQRKIKHMDDGPLTLGPKSHPYFEAIMFNDRMIRSLNMMAPNGAWTSQASLLSTSTILFLSTQPIHSV</sequence>
<evidence type="ECO:0000313" key="2">
    <source>
        <dbReference type="Proteomes" id="UP000186601"/>
    </source>
</evidence>
<proteinExistence type="predicted"/>
<keyword evidence="2" id="KW-1185">Reference proteome</keyword>
<reference evidence="1 2" key="1">
    <citation type="submission" date="2018-02" db="EMBL/GenBank/DDBJ databases">
        <title>Genome sequence of the basidiomycete white-rot fungus Phlebia centrifuga.</title>
        <authorList>
            <person name="Granchi Z."/>
            <person name="Peng M."/>
            <person name="de Vries R.P."/>
            <person name="Hilden K."/>
            <person name="Makela M.R."/>
            <person name="Grigoriev I."/>
            <person name="Riley R."/>
        </authorList>
    </citation>
    <scope>NUCLEOTIDE SEQUENCE [LARGE SCALE GENOMIC DNA]</scope>
    <source>
        <strain evidence="1 2">FBCC195</strain>
    </source>
</reference>
<gene>
    <name evidence="1" type="ORF">PHLCEN_2v8421</name>
</gene>
<evidence type="ECO:0000313" key="1">
    <source>
        <dbReference type="EMBL" id="PSR76518.1"/>
    </source>
</evidence>